<dbReference type="Proteomes" id="UP000054107">
    <property type="component" value="Unassembled WGS sequence"/>
</dbReference>
<evidence type="ECO:0000313" key="2">
    <source>
        <dbReference type="Proteomes" id="UP000054107"/>
    </source>
</evidence>
<organism evidence="1 2">
    <name type="scientific">Parasitella parasitica</name>
    <dbReference type="NCBI Taxonomy" id="35722"/>
    <lineage>
        <taxon>Eukaryota</taxon>
        <taxon>Fungi</taxon>
        <taxon>Fungi incertae sedis</taxon>
        <taxon>Mucoromycota</taxon>
        <taxon>Mucoromycotina</taxon>
        <taxon>Mucoromycetes</taxon>
        <taxon>Mucorales</taxon>
        <taxon>Mucorineae</taxon>
        <taxon>Mucoraceae</taxon>
        <taxon>Parasitella</taxon>
    </lineage>
</organism>
<accession>A0A0B7ND97</accession>
<gene>
    <name evidence="1" type="primary">PARPA_07473.1 scaffold 27633</name>
</gene>
<reference evidence="1 2" key="1">
    <citation type="submission" date="2014-09" db="EMBL/GenBank/DDBJ databases">
        <authorList>
            <person name="Ellenberger Sabrina"/>
        </authorList>
    </citation>
    <scope>NUCLEOTIDE SEQUENCE [LARGE SCALE GENOMIC DNA]</scope>
    <source>
        <strain evidence="1 2">CBS 412.66</strain>
    </source>
</reference>
<keyword evidence="2" id="KW-1185">Reference proteome</keyword>
<dbReference type="OrthoDB" id="5598377at2759"/>
<dbReference type="PANTHER" id="PTHR31635">
    <property type="entry name" value="REVERSE TRANSCRIPTASE DOMAIN-CONTAINING PROTEIN-RELATED"/>
    <property type="match status" value="1"/>
</dbReference>
<dbReference type="EMBL" id="LN729579">
    <property type="protein sequence ID" value="CEP13412.1"/>
    <property type="molecule type" value="Genomic_DNA"/>
</dbReference>
<dbReference type="PANTHER" id="PTHR31635:SF196">
    <property type="entry name" value="REVERSE TRANSCRIPTASE DOMAIN-CONTAINING PROTEIN-RELATED"/>
    <property type="match status" value="1"/>
</dbReference>
<proteinExistence type="predicted"/>
<evidence type="ECO:0000313" key="1">
    <source>
        <dbReference type="EMBL" id="CEP13412.1"/>
    </source>
</evidence>
<dbReference type="STRING" id="35722.A0A0B7ND97"/>
<sequence>MLLYNLFSPDLTEPTVIQELLSSIPENLRLTPDDKSLLTFYIEFEDILDVLTNSPRKSSPGSDGLPFEILNPVMRSPLLKDLILKVFNDALLQQSIFPDSWNNESIMTLLKKKGDFKAKGNYRPLSLANCDYKCFTKILNQRMMEVRPKLINNSEIGFIPGKYIAENGLRCPMIMEDAKRQWIMADQQGTLLYNSIIMIQ</sequence>
<protein>
    <submittedName>
        <fullName evidence="1">Uncharacterized protein</fullName>
    </submittedName>
</protein>
<name>A0A0B7ND97_9FUNG</name>
<dbReference type="AlphaFoldDB" id="A0A0B7ND97"/>